<name>A0A081FWU0_9GAMM</name>
<reference evidence="2 3" key="1">
    <citation type="submission" date="2014-04" db="EMBL/GenBank/DDBJ databases">
        <title>Marinobacterium kochiensis sp. nov., isolated from sediment sample collected from Kochi backwaters in Kerala, India.</title>
        <authorList>
            <person name="Singh A."/>
            <person name="Pinnaka A.K."/>
        </authorList>
    </citation>
    <scope>NUCLEOTIDE SEQUENCE [LARGE SCALE GENOMIC DNA]</scope>
    <source>
        <strain evidence="2 3">AK27</strain>
    </source>
</reference>
<feature type="compositionally biased region" description="Basic and acidic residues" evidence="1">
    <location>
        <begin position="38"/>
        <end position="47"/>
    </location>
</feature>
<proteinExistence type="predicted"/>
<comment type="caution">
    <text evidence="2">The sequence shown here is derived from an EMBL/GenBank/DDBJ whole genome shotgun (WGS) entry which is preliminary data.</text>
</comment>
<evidence type="ECO:0000313" key="2">
    <source>
        <dbReference type="EMBL" id="KEA62995.1"/>
    </source>
</evidence>
<dbReference type="PATRIC" id="fig|1232683.4.peg.2471"/>
<dbReference type="EMBL" id="JMQN01000040">
    <property type="protein sequence ID" value="KEA62995.1"/>
    <property type="molecule type" value="Genomic_DNA"/>
</dbReference>
<dbReference type="OrthoDB" id="9803927at2"/>
<keyword evidence="3" id="KW-1185">Reference proteome</keyword>
<dbReference type="RefSeq" id="WP_036188713.1">
    <property type="nucleotide sequence ID" value="NZ_JMQN01000040.1"/>
</dbReference>
<gene>
    <name evidence="2" type="ORF">ADIMK_2519</name>
</gene>
<accession>A0A081FWU0</accession>
<protein>
    <submittedName>
        <fullName evidence="2">Uncharacterized protein</fullName>
    </submittedName>
</protein>
<feature type="compositionally biased region" description="Polar residues" evidence="1">
    <location>
        <begin position="48"/>
        <end position="63"/>
    </location>
</feature>
<evidence type="ECO:0000313" key="3">
    <source>
        <dbReference type="Proteomes" id="UP000028252"/>
    </source>
</evidence>
<sequence length="245" mass="27157">MIHNISSGTATTPSKSGPSRAQGDSFQQLLEKATSQRQPDENVHQRQDIATAQSGDDQNGQSDTVQYKTINGIDVIVAGHSLDSDKTGGLSWDIDMSVLADQEALERQLAEHPEYSQYRLTQISVEPLDGPLERLRSVGMSDGLFTLPSDVFERSMHWQRTIAELADQLVIERELQQTYGEKVKLAYSQAEGSYIMLKPGDGRYDEVTTGQDALDNLRETLALSDTSEQDTRMVREILSGAGFYL</sequence>
<dbReference type="Proteomes" id="UP000028252">
    <property type="component" value="Unassembled WGS sequence"/>
</dbReference>
<dbReference type="AlphaFoldDB" id="A0A081FWU0"/>
<dbReference type="STRING" id="1232683.ADIMK_2519"/>
<organism evidence="2 3">
    <name type="scientific">Marinobacterium lacunae</name>
    <dbReference type="NCBI Taxonomy" id="1232683"/>
    <lineage>
        <taxon>Bacteria</taxon>
        <taxon>Pseudomonadati</taxon>
        <taxon>Pseudomonadota</taxon>
        <taxon>Gammaproteobacteria</taxon>
        <taxon>Oceanospirillales</taxon>
        <taxon>Oceanospirillaceae</taxon>
        <taxon>Marinobacterium</taxon>
    </lineage>
</organism>
<feature type="compositionally biased region" description="Polar residues" evidence="1">
    <location>
        <begin position="1"/>
        <end position="37"/>
    </location>
</feature>
<evidence type="ECO:0000256" key="1">
    <source>
        <dbReference type="SAM" id="MobiDB-lite"/>
    </source>
</evidence>
<feature type="region of interest" description="Disordered" evidence="1">
    <location>
        <begin position="1"/>
        <end position="63"/>
    </location>
</feature>